<dbReference type="AlphaFoldDB" id="A0A6T9JFU6"/>
<dbReference type="EMBL" id="HBHX01044522">
    <property type="protein sequence ID" value="CAE0123945.1"/>
    <property type="molecule type" value="Transcribed_RNA"/>
</dbReference>
<dbReference type="InterPro" id="IPR029058">
    <property type="entry name" value="AB_hydrolase_fold"/>
</dbReference>
<organism evidence="3">
    <name type="scientific">Haptolina ericina</name>
    <dbReference type="NCBI Taxonomy" id="156174"/>
    <lineage>
        <taxon>Eukaryota</taxon>
        <taxon>Haptista</taxon>
        <taxon>Haptophyta</taxon>
        <taxon>Prymnesiophyceae</taxon>
        <taxon>Prymnesiales</taxon>
        <taxon>Prymnesiaceae</taxon>
        <taxon>Haptolina</taxon>
    </lineage>
</organism>
<accession>A0A6T9JFU6</accession>
<proteinExistence type="predicted"/>
<evidence type="ECO:0000256" key="1">
    <source>
        <dbReference type="SAM" id="MobiDB-lite"/>
    </source>
</evidence>
<dbReference type="EMBL" id="HBHX01044521">
    <property type="protein sequence ID" value="CAE0123944.1"/>
    <property type="molecule type" value="Transcribed_RNA"/>
</dbReference>
<reference evidence="3" key="1">
    <citation type="submission" date="2021-01" db="EMBL/GenBank/DDBJ databases">
        <authorList>
            <person name="Corre E."/>
            <person name="Pelletier E."/>
            <person name="Niang G."/>
            <person name="Scheremetjew M."/>
            <person name="Finn R."/>
            <person name="Kale V."/>
            <person name="Holt S."/>
            <person name="Cochrane G."/>
            <person name="Meng A."/>
            <person name="Brown T."/>
            <person name="Cohen L."/>
        </authorList>
    </citation>
    <scope>NUCLEOTIDE SEQUENCE</scope>
    <source>
        <strain evidence="3">CCMP281</strain>
    </source>
</reference>
<sequence length="184" mass="20474">MRVGRPGKVIPPPVHIISCWHDFFLRQTLQDFSDAAQTQPSSRLTVGAFTHWSMVSVQGLQLMFRGALQTLDEHMPLQDHLPRPTSTPRASVRRRPPLPSFAAARSAAEQSLPVQLCFLISRRWAGAACRISFVGGPHHSSLSVHAARPLVGAPPTHARRLLELASIRSHIRSRIPDLGWWPLL</sequence>
<evidence type="ECO:0000313" key="3">
    <source>
        <dbReference type="EMBL" id="CAE0123945.1"/>
    </source>
</evidence>
<name>A0A6T9JFU6_9EUKA</name>
<protein>
    <submittedName>
        <fullName evidence="3">Uncharacterized protein</fullName>
    </submittedName>
</protein>
<dbReference type="Gene3D" id="3.40.50.1820">
    <property type="entry name" value="alpha/beta hydrolase"/>
    <property type="match status" value="1"/>
</dbReference>
<gene>
    <name evidence="2" type="ORF">HERI1096_LOCUS24646</name>
    <name evidence="3" type="ORF">HERI1096_LOCUS24647</name>
</gene>
<feature type="region of interest" description="Disordered" evidence="1">
    <location>
        <begin position="76"/>
        <end position="95"/>
    </location>
</feature>
<evidence type="ECO:0000313" key="2">
    <source>
        <dbReference type="EMBL" id="CAE0123944.1"/>
    </source>
</evidence>